<organism evidence="2 3">
    <name type="scientific">Panagrellus redivivus</name>
    <name type="common">Microworm</name>
    <dbReference type="NCBI Taxonomy" id="6233"/>
    <lineage>
        <taxon>Eukaryota</taxon>
        <taxon>Metazoa</taxon>
        <taxon>Ecdysozoa</taxon>
        <taxon>Nematoda</taxon>
        <taxon>Chromadorea</taxon>
        <taxon>Rhabditida</taxon>
        <taxon>Tylenchina</taxon>
        <taxon>Panagrolaimomorpha</taxon>
        <taxon>Panagrolaimoidea</taxon>
        <taxon>Panagrolaimidae</taxon>
        <taxon>Panagrellus</taxon>
    </lineage>
</organism>
<reference evidence="2" key="1">
    <citation type="journal article" date="2013" name="Genetics">
        <title>The draft genome and transcriptome of Panagrellus redivivus are shaped by the harsh demands of a free-living lifestyle.</title>
        <authorList>
            <person name="Srinivasan J."/>
            <person name="Dillman A.R."/>
            <person name="Macchietto M.G."/>
            <person name="Heikkinen L."/>
            <person name="Lakso M."/>
            <person name="Fracchia K.M."/>
            <person name="Antoshechkin I."/>
            <person name="Mortazavi A."/>
            <person name="Wong G."/>
            <person name="Sternberg P.W."/>
        </authorList>
    </citation>
    <scope>NUCLEOTIDE SEQUENCE [LARGE SCALE GENOMIC DNA]</scope>
    <source>
        <strain evidence="2">MT8872</strain>
    </source>
</reference>
<sequence length="137" mass="14415">MLNRVFGFFCIVIVILAVVVQAQFNIPLPFGGLTFNKKPNGQIEIQTQQDVDILGYGGSRGFNITAGNGTFMTESEGGILANGTKYGTNSTIGGSNKGIVADSDLNVGNKTVKGGLGKESSFIGGLADLFKGWGRRH</sequence>
<evidence type="ECO:0000256" key="1">
    <source>
        <dbReference type="SAM" id="SignalP"/>
    </source>
</evidence>
<protein>
    <submittedName>
        <fullName evidence="3">Uncharacterized protein</fullName>
    </submittedName>
</protein>
<feature type="chain" id="PRO_5028882932" evidence="1">
    <location>
        <begin position="23"/>
        <end position="137"/>
    </location>
</feature>
<feature type="signal peptide" evidence="1">
    <location>
        <begin position="1"/>
        <end position="22"/>
    </location>
</feature>
<evidence type="ECO:0000313" key="3">
    <source>
        <dbReference type="WBParaSite" id="Pan_g9468.t1"/>
    </source>
</evidence>
<dbReference type="WBParaSite" id="Pan_g9468.t1">
    <property type="protein sequence ID" value="Pan_g9468.t1"/>
    <property type="gene ID" value="Pan_g9468"/>
</dbReference>
<keyword evidence="2" id="KW-1185">Reference proteome</keyword>
<proteinExistence type="predicted"/>
<dbReference type="Proteomes" id="UP000492821">
    <property type="component" value="Unassembled WGS sequence"/>
</dbReference>
<reference evidence="3" key="2">
    <citation type="submission" date="2020-10" db="UniProtKB">
        <authorList>
            <consortium name="WormBaseParasite"/>
        </authorList>
    </citation>
    <scope>IDENTIFICATION</scope>
</reference>
<keyword evidence="1" id="KW-0732">Signal</keyword>
<name>A0A7E4WC00_PANRE</name>
<dbReference type="AlphaFoldDB" id="A0A7E4WC00"/>
<accession>A0A7E4WC00</accession>
<evidence type="ECO:0000313" key="2">
    <source>
        <dbReference type="Proteomes" id="UP000492821"/>
    </source>
</evidence>